<dbReference type="Pfam" id="PF08872">
    <property type="entry name" value="KGK"/>
    <property type="match status" value="1"/>
</dbReference>
<dbReference type="EMBL" id="CP051167">
    <property type="protein sequence ID" value="QIZ70925.1"/>
    <property type="molecule type" value="Genomic_DNA"/>
</dbReference>
<evidence type="ECO:0000313" key="2">
    <source>
        <dbReference type="EMBL" id="QIZ70925.1"/>
    </source>
</evidence>
<feature type="region of interest" description="Disordered" evidence="1">
    <location>
        <begin position="76"/>
        <end position="96"/>
    </location>
</feature>
<accession>A0A6H1TWX2</accession>
<organism evidence="2 3">
    <name type="scientific">Oxynema aestuarii AP17</name>
    <dbReference type="NCBI Taxonomy" id="2064643"/>
    <lineage>
        <taxon>Bacteria</taxon>
        <taxon>Bacillati</taxon>
        <taxon>Cyanobacteriota</taxon>
        <taxon>Cyanophyceae</taxon>
        <taxon>Oscillatoriophycideae</taxon>
        <taxon>Oscillatoriales</taxon>
        <taxon>Oscillatoriaceae</taxon>
        <taxon>Oxynema</taxon>
        <taxon>Oxynema aestuarii</taxon>
    </lineage>
</organism>
<dbReference type="KEGG" id="oxy:HCG48_10275"/>
<dbReference type="RefSeq" id="WP_168569080.1">
    <property type="nucleotide sequence ID" value="NZ_CP051167.1"/>
</dbReference>
<gene>
    <name evidence="2" type="ORF">HCG48_10275</name>
</gene>
<dbReference type="InterPro" id="IPR014971">
    <property type="entry name" value="KGK"/>
</dbReference>
<sequence length="96" mass="10964">MQNGFESLGYDDVISTSASNLMFQCTFKVSEFMALLQTKLEEENLFSEGLDCEVLSPGQKWRRGKVMLRLEFYPEGTEMTTTQPSEMPEYSPSDTE</sequence>
<dbReference type="Proteomes" id="UP000500857">
    <property type="component" value="Chromosome"/>
</dbReference>
<evidence type="ECO:0000313" key="3">
    <source>
        <dbReference type="Proteomes" id="UP000500857"/>
    </source>
</evidence>
<keyword evidence="3" id="KW-1185">Reference proteome</keyword>
<dbReference type="AlphaFoldDB" id="A0A6H1TWX2"/>
<proteinExistence type="predicted"/>
<evidence type="ECO:0000256" key="1">
    <source>
        <dbReference type="SAM" id="MobiDB-lite"/>
    </source>
</evidence>
<reference evidence="2 3" key="1">
    <citation type="submission" date="2020-04" db="EMBL/GenBank/DDBJ databases">
        <authorList>
            <person name="Basu S."/>
            <person name="Maruthanayagam V."/>
            <person name="Chakraborty S."/>
            <person name="Pramanik A."/>
            <person name="Mukherjee J."/>
            <person name="Brink B."/>
        </authorList>
    </citation>
    <scope>NUCLEOTIDE SEQUENCE [LARGE SCALE GENOMIC DNA]</scope>
    <source>
        <strain evidence="2 3">AP17</strain>
    </source>
</reference>
<protein>
    <submittedName>
        <fullName evidence="2">KGK domain-containing protein</fullName>
    </submittedName>
</protein>
<name>A0A6H1TWX2_9CYAN</name>